<dbReference type="SUPFAM" id="SSF50965">
    <property type="entry name" value="Galactose oxidase, central domain"/>
    <property type="match status" value="1"/>
</dbReference>
<dbReference type="Gene3D" id="2.120.10.80">
    <property type="entry name" value="Kelch-type beta propeller"/>
    <property type="match status" value="1"/>
</dbReference>
<name>A0A3N4IPP9_ASCIM</name>
<dbReference type="PANTHER" id="PTHR23244:SF492">
    <property type="entry name" value="KELCH DOMAIN-CONTAINING PROTEIN-CONTAINING PROTEIN"/>
    <property type="match status" value="1"/>
</dbReference>
<protein>
    <recommendedName>
        <fullName evidence="5">Galactose oxidase</fullName>
    </recommendedName>
</protein>
<evidence type="ECO:0000256" key="1">
    <source>
        <dbReference type="SAM" id="MobiDB-lite"/>
    </source>
</evidence>
<dbReference type="OrthoDB" id="10251809at2759"/>
<keyword evidence="2" id="KW-0812">Transmembrane</keyword>
<reference evidence="3 4" key="1">
    <citation type="journal article" date="2018" name="Nat. Ecol. Evol.">
        <title>Pezizomycetes genomes reveal the molecular basis of ectomycorrhizal truffle lifestyle.</title>
        <authorList>
            <person name="Murat C."/>
            <person name="Payen T."/>
            <person name="Noel B."/>
            <person name="Kuo A."/>
            <person name="Morin E."/>
            <person name="Chen J."/>
            <person name="Kohler A."/>
            <person name="Krizsan K."/>
            <person name="Balestrini R."/>
            <person name="Da Silva C."/>
            <person name="Montanini B."/>
            <person name="Hainaut M."/>
            <person name="Levati E."/>
            <person name="Barry K.W."/>
            <person name="Belfiori B."/>
            <person name="Cichocki N."/>
            <person name="Clum A."/>
            <person name="Dockter R.B."/>
            <person name="Fauchery L."/>
            <person name="Guy J."/>
            <person name="Iotti M."/>
            <person name="Le Tacon F."/>
            <person name="Lindquist E.A."/>
            <person name="Lipzen A."/>
            <person name="Malagnac F."/>
            <person name="Mello A."/>
            <person name="Molinier V."/>
            <person name="Miyauchi S."/>
            <person name="Poulain J."/>
            <person name="Riccioni C."/>
            <person name="Rubini A."/>
            <person name="Sitrit Y."/>
            <person name="Splivallo R."/>
            <person name="Traeger S."/>
            <person name="Wang M."/>
            <person name="Zifcakova L."/>
            <person name="Wipf D."/>
            <person name="Zambonelli A."/>
            <person name="Paolocci F."/>
            <person name="Nowrousian M."/>
            <person name="Ottonello S."/>
            <person name="Baldrian P."/>
            <person name="Spatafora J.W."/>
            <person name="Henrissat B."/>
            <person name="Nagy L.G."/>
            <person name="Aury J.M."/>
            <person name="Wincker P."/>
            <person name="Grigoriev I.V."/>
            <person name="Bonfante P."/>
            <person name="Martin F.M."/>
        </authorList>
    </citation>
    <scope>NUCLEOTIDE SEQUENCE [LARGE SCALE GENOMIC DNA]</scope>
    <source>
        <strain evidence="3 4">RN42</strain>
    </source>
</reference>
<accession>A0A3N4IPP9</accession>
<dbReference type="AlphaFoldDB" id="A0A3N4IPP9"/>
<dbReference type="InterPro" id="IPR015915">
    <property type="entry name" value="Kelch-typ_b-propeller"/>
</dbReference>
<dbReference type="InterPro" id="IPR011043">
    <property type="entry name" value="Gal_Oxase/kelch_b-propeller"/>
</dbReference>
<organism evidence="3 4">
    <name type="scientific">Ascobolus immersus RN42</name>
    <dbReference type="NCBI Taxonomy" id="1160509"/>
    <lineage>
        <taxon>Eukaryota</taxon>
        <taxon>Fungi</taxon>
        <taxon>Dikarya</taxon>
        <taxon>Ascomycota</taxon>
        <taxon>Pezizomycotina</taxon>
        <taxon>Pezizomycetes</taxon>
        <taxon>Pezizales</taxon>
        <taxon>Ascobolaceae</taxon>
        <taxon>Ascobolus</taxon>
    </lineage>
</organism>
<evidence type="ECO:0000256" key="2">
    <source>
        <dbReference type="SAM" id="Phobius"/>
    </source>
</evidence>
<keyword evidence="2" id="KW-0472">Membrane</keyword>
<feature type="region of interest" description="Disordered" evidence="1">
    <location>
        <begin position="472"/>
        <end position="508"/>
    </location>
</feature>
<dbReference type="EMBL" id="ML119646">
    <property type="protein sequence ID" value="RPA87397.1"/>
    <property type="molecule type" value="Genomic_DNA"/>
</dbReference>
<dbReference type="PANTHER" id="PTHR23244">
    <property type="entry name" value="KELCH REPEAT DOMAIN"/>
    <property type="match status" value="1"/>
</dbReference>
<proteinExistence type="predicted"/>
<dbReference type="STRING" id="1160509.A0A3N4IPP9"/>
<dbReference type="Proteomes" id="UP000275078">
    <property type="component" value="Unassembled WGS sequence"/>
</dbReference>
<gene>
    <name evidence="3" type="ORF">BJ508DRAFT_410170</name>
</gene>
<dbReference type="Pfam" id="PF24681">
    <property type="entry name" value="Kelch_KLHDC2_KLHL20_DRC7"/>
    <property type="match status" value="1"/>
</dbReference>
<keyword evidence="4" id="KW-1185">Reference proteome</keyword>
<sequence length="592" mass="63310">MRFDSRVLLETRQTTPSSSFCGWENGATTVIDKTLYISSGMLRTPSKTDIKDTQNAHPSIDGENQLLAQSLSSKTPLLSGSFEPISKPSDIPTLRNGAIWTSTDKIYEFGGLIVNPETQKAVPDDQSYAIYDISTKKWSQKPLPENVRRYSGGSTQGNGMGFYYKGKVTSASTSGVVGEKHPTDMVIFNMEKEEFRIVPGDPDSIKEGTYLTMSFSQFGKNGTVISMGGLGFRGLISYDIASVYDIASETWYRVSLSGPRPDKRIGQCSVSISAPDGSSHQIFVYGGFDPNGSGHDDIYVLSIPSFSWQKVWAGEDKKLARTAMACTTVGKSMVVLGGTVVNNRSNCEERPARTVFDLTELKWNEDGKVDPDADYSVADVIMKNIEGRTEPVGGWTRDGLKEVFALKSKDTSPGNDSGRDEPASGGGPQPSDDGDGGSKGAIIGGVVGGIIGALAIAFLLYLILRRRKEKSSGPSFAELPGSGPDRGETYKPSLTQFGGHGEVHGSPPAHVAVSELEGRRSISELGVPASELGVAESTLYPGDSASVVAGGFRSELPGSVPAGYQPQIEHPKICAELQRDGLEGKGKPPRYG</sequence>
<evidence type="ECO:0000313" key="3">
    <source>
        <dbReference type="EMBL" id="RPA87397.1"/>
    </source>
</evidence>
<keyword evidence="2" id="KW-1133">Transmembrane helix</keyword>
<evidence type="ECO:0000313" key="4">
    <source>
        <dbReference type="Proteomes" id="UP000275078"/>
    </source>
</evidence>
<evidence type="ECO:0008006" key="5">
    <source>
        <dbReference type="Google" id="ProtNLM"/>
    </source>
</evidence>
<feature type="region of interest" description="Disordered" evidence="1">
    <location>
        <begin position="406"/>
        <end position="438"/>
    </location>
</feature>
<feature type="transmembrane region" description="Helical" evidence="2">
    <location>
        <begin position="441"/>
        <end position="464"/>
    </location>
</feature>